<dbReference type="AlphaFoldDB" id="A0A6G1FGA9"/>
<dbReference type="GO" id="GO:0005507">
    <property type="term" value="F:copper ion binding"/>
    <property type="evidence" value="ECO:0007669"/>
    <property type="project" value="InterPro"/>
</dbReference>
<evidence type="ECO:0000256" key="1">
    <source>
        <dbReference type="SAM" id="MobiDB-lite"/>
    </source>
</evidence>
<evidence type="ECO:0000313" key="2">
    <source>
        <dbReference type="EMBL" id="KAF0935822.1"/>
    </source>
</evidence>
<dbReference type="GO" id="GO:0009308">
    <property type="term" value="P:amine metabolic process"/>
    <property type="evidence" value="ECO:0007669"/>
    <property type="project" value="InterPro"/>
</dbReference>
<dbReference type="EMBL" id="SPHZ02000001">
    <property type="protein sequence ID" value="KAF0935822.1"/>
    <property type="molecule type" value="Genomic_DNA"/>
</dbReference>
<dbReference type="Gene3D" id="3.10.450.40">
    <property type="match status" value="1"/>
</dbReference>
<proteinExistence type="predicted"/>
<dbReference type="GO" id="GO:0008131">
    <property type="term" value="F:primary methylamine oxidase activity"/>
    <property type="evidence" value="ECO:0007669"/>
    <property type="project" value="InterPro"/>
</dbReference>
<organism evidence="2 3">
    <name type="scientific">Oryza meyeriana var. granulata</name>
    <dbReference type="NCBI Taxonomy" id="110450"/>
    <lineage>
        <taxon>Eukaryota</taxon>
        <taxon>Viridiplantae</taxon>
        <taxon>Streptophyta</taxon>
        <taxon>Embryophyta</taxon>
        <taxon>Tracheophyta</taxon>
        <taxon>Spermatophyta</taxon>
        <taxon>Magnoliopsida</taxon>
        <taxon>Liliopsida</taxon>
        <taxon>Poales</taxon>
        <taxon>Poaceae</taxon>
        <taxon>BOP clade</taxon>
        <taxon>Oryzoideae</taxon>
        <taxon>Oryzeae</taxon>
        <taxon>Oryzinae</taxon>
        <taxon>Oryza</taxon>
        <taxon>Oryza meyeriana</taxon>
    </lineage>
</organism>
<feature type="region of interest" description="Disordered" evidence="1">
    <location>
        <begin position="1"/>
        <end position="23"/>
    </location>
</feature>
<name>A0A6G1FGA9_9ORYZ</name>
<gene>
    <name evidence="2" type="ORF">E2562_036306</name>
</gene>
<feature type="compositionally biased region" description="Basic and acidic residues" evidence="1">
    <location>
        <begin position="1"/>
        <end position="20"/>
    </location>
</feature>
<keyword evidence="3" id="KW-1185">Reference proteome</keyword>
<comment type="caution">
    <text evidence="2">The sequence shown here is derived from an EMBL/GenBank/DDBJ whole genome shotgun (WGS) entry which is preliminary data.</text>
</comment>
<accession>A0A6G1FGA9</accession>
<evidence type="ECO:0000313" key="3">
    <source>
        <dbReference type="Proteomes" id="UP000479710"/>
    </source>
</evidence>
<reference evidence="2 3" key="1">
    <citation type="submission" date="2019-11" db="EMBL/GenBank/DDBJ databases">
        <title>Whole genome sequence of Oryza granulata.</title>
        <authorList>
            <person name="Li W."/>
        </authorList>
    </citation>
    <scope>NUCLEOTIDE SEQUENCE [LARGE SCALE GENOMIC DNA]</scope>
    <source>
        <strain evidence="3">cv. Menghai</strain>
        <tissue evidence="2">Leaf</tissue>
    </source>
</reference>
<sequence>MTRVDDSTYPDHDEGTEKSPLDPLSAAEIAVAVATVRAARRTPECMMLLGVDIREASSYHQRLFQMFSLRWMPWKMPNVKVL</sequence>
<protein>
    <submittedName>
        <fullName evidence="2">Uncharacterized protein</fullName>
    </submittedName>
</protein>
<dbReference type="InterPro" id="IPR016182">
    <property type="entry name" value="Cu_amine_oxidase_N-reg"/>
</dbReference>
<dbReference type="GO" id="GO:0048038">
    <property type="term" value="F:quinone binding"/>
    <property type="evidence" value="ECO:0007669"/>
    <property type="project" value="InterPro"/>
</dbReference>
<dbReference type="Proteomes" id="UP000479710">
    <property type="component" value="Unassembled WGS sequence"/>
</dbReference>
<dbReference type="SUPFAM" id="SSF54416">
    <property type="entry name" value="Amine oxidase N-terminal region"/>
    <property type="match status" value="1"/>
</dbReference>